<dbReference type="InterPro" id="IPR039461">
    <property type="entry name" value="Peptidase_M49"/>
</dbReference>
<dbReference type="Pfam" id="PF03571">
    <property type="entry name" value="Peptidase_M49"/>
    <property type="match status" value="1"/>
</dbReference>
<name>A0A1F5G6Z6_9BACT</name>
<dbReference type="Proteomes" id="UP000177369">
    <property type="component" value="Unassembled WGS sequence"/>
</dbReference>
<reference evidence="3 4" key="1">
    <citation type="journal article" date="2016" name="Nat. Commun.">
        <title>Thousands of microbial genomes shed light on interconnected biogeochemical processes in an aquifer system.</title>
        <authorList>
            <person name="Anantharaman K."/>
            <person name="Brown C.T."/>
            <person name="Hug L.A."/>
            <person name="Sharon I."/>
            <person name="Castelle C.J."/>
            <person name="Probst A.J."/>
            <person name="Thomas B.C."/>
            <person name="Singh A."/>
            <person name="Wilkins M.J."/>
            <person name="Karaoz U."/>
            <person name="Brodie E.L."/>
            <person name="Williams K.H."/>
            <person name="Hubbard S.S."/>
            <person name="Banfield J.F."/>
        </authorList>
    </citation>
    <scope>NUCLEOTIDE SEQUENCE [LARGE SCALE GENOMIC DNA]</scope>
</reference>
<evidence type="ECO:0000313" key="4">
    <source>
        <dbReference type="Proteomes" id="UP000177369"/>
    </source>
</evidence>
<keyword evidence="1" id="KW-0479">Metal-binding</keyword>
<dbReference type="EMBL" id="MFBD01000045">
    <property type="protein sequence ID" value="OGD87650.1"/>
    <property type="molecule type" value="Genomic_DNA"/>
</dbReference>
<protein>
    <submittedName>
        <fullName evidence="3">Uncharacterized protein</fullName>
    </submittedName>
</protein>
<organism evidence="3 4">
    <name type="scientific">Candidatus Curtissbacteria bacterium RIFCSPHIGHO2_02_FULL_40_16b</name>
    <dbReference type="NCBI Taxonomy" id="1797714"/>
    <lineage>
        <taxon>Bacteria</taxon>
        <taxon>Candidatus Curtissiibacteriota</taxon>
    </lineage>
</organism>
<evidence type="ECO:0000256" key="2">
    <source>
        <dbReference type="ARBA" id="ARBA00022801"/>
    </source>
</evidence>
<gene>
    <name evidence="3" type="ORF">A3D04_02155</name>
</gene>
<sequence>MTSVRTFKVPNKYLSLLTASEKKMLPHLIEAVKGVDKIYQLQENNINNGANFYPRDAIKTEIEKAAKKNPKILSPFTIVKRNSKSQLVVNEYHKEYQKLLKPISINLKRAAKICKNKSFKKYLETLANALIDGSYKKADIAWLKVKNTHLDIVIGPYERYLDKLFFKKMAYQGCVGITDIERTQRGREIRDILYTTFGDKPHRVISPSIVDIQVKVTFIISGFLGRAVFTQQHLPSDSETIETHGSKIIGYLSSIDYKFEKLIYPIFNNVFEKNFRTRYKKDSIKNGNYYVILLTGIVQQLHRYKGSRERLKELFPIFDEANTVVSGIQHAKHLVLKGVIGQKELESMMVAQLCWMFSEVINTRKLSTREVYLKGDSLVYNFLLEVGALRVHEGISWPNFAKMFFEMENLASIFTRILEEGTYKEASDFLDKYFSLEPLKTFNSKLAVIKPI</sequence>
<dbReference type="STRING" id="1797714.A3D04_02155"/>
<accession>A0A1F5G6Z6</accession>
<evidence type="ECO:0000313" key="3">
    <source>
        <dbReference type="EMBL" id="OGD87650.1"/>
    </source>
</evidence>
<comment type="caution">
    <text evidence="3">The sequence shown here is derived from an EMBL/GenBank/DDBJ whole genome shotgun (WGS) entry which is preliminary data.</text>
</comment>
<dbReference type="AlphaFoldDB" id="A0A1F5G6Z6"/>
<keyword evidence="2" id="KW-0378">Hydrolase</keyword>
<dbReference type="GO" id="GO:0008239">
    <property type="term" value="F:dipeptidyl-peptidase activity"/>
    <property type="evidence" value="ECO:0007669"/>
    <property type="project" value="TreeGrafter"/>
</dbReference>
<evidence type="ECO:0000256" key="1">
    <source>
        <dbReference type="ARBA" id="ARBA00022723"/>
    </source>
</evidence>
<dbReference type="Gene3D" id="3.30.540.30">
    <property type="match status" value="1"/>
</dbReference>
<dbReference type="PANTHER" id="PTHR23422">
    <property type="entry name" value="DIPEPTIDYL PEPTIDASE III-RELATED"/>
    <property type="match status" value="1"/>
</dbReference>
<dbReference type="PANTHER" id="PTHR23422:SF9">
    <property type="entry name" value="ZN-DEPENDENT HYDROLASE"/>
    <property type="match status" value="1"/>
</dbReference>
<dbReference type="GO" id="GO:0046872">
    <property type="term" value="F:metal ion binding"/>
    <property type="evidence" value="ECO:0007669"/>
    <property type="project" value="UniProtKB-KW"/>
</dbReference>
<proteinExistence type="predicted"/>
<dbReference type="GO" id="GO:0005737">
    <property type="term" value="C:cytoplasm"/>
    <property type="evidence" value="ECO:0007669"/>
    <property type="project" value="TreeGrafter"/>
</dbReference>